<gene>
    <name evidence="2" type="ORF">TNCV_4066811</name>
</gene>
<name>A0A8X6WA72_TRICX</name>
<reference evidence="2" key="1">
    <citation type="submission" date="2020-08" db="EMBL/GenBank/DDBJ databases">
        <title>Multicomponent nature underlies the extraordinary mechanical properties of spider dragline silk.</title>
        <authorList>
            <person name="Kono N."/>
            <person name="Nakamura H."/>
            <person name="Mori M."/>
            <person name="Yoshida Y."/>
            <person name="Ohtoshi R."/>
            <person name="Malay A.D."/>
            <person name="Moran D.A.P."/>
            <person name="Tomita M."/>
            <person name="Numata K."/>
            <person name="Arakawa K."/>
        </authorList>
    </citation>
    <scope>NUCLEOTIDE SEQUENCE</scope>
</reference>
<comment type="caution">
    <text evidence="2">The sequence shown here is derived from an EMBL/GenBank/DDBJ whole genome shotgun (WGS) entry which is preliminary data.</text>
</comment>
<organism evidence="2 3">
    <name type="scientific">Trichonephila clavipes</name>
    <name type="common">Golden silk orbweaver</name>
    <name type="synonym">Nephila clavipes</name>
    <dbReference type="NCBI Taxonomy" id="2585209"/>
    <lineage>
        <taxon>Eukaryota</taxon>
        <taxon>Metazoa</taxon>
        <taxon>Ecdysozoa</taxon>
        <taxon>Arthropoda</taxon>
        <taxon>Chelicerata</taxon>
        <taxon>Arachnida</taxon>
        <taxon>Araneae</taxon>
        <taxon>Araneomorphae</taxon>
        <taxon>Entelegynae</taxon>
        <taxon>Araneoidea</taxon>
        <taxon>Nephilidae</taxon>
        <taxon>Trichonephila</taxon>
    </lineage>
</organism>
<proteinExistence type="predicted"/>
<keyword evidence="1" id="KW-0175">Coiled coil</keyword>
<dbReference type="EMBL" id="BMAU01021392">
    <property type="protein sequence ID" value="GFY30431.1"/>
    <property type="molecule type" value="Genomic_DNA"/>
</dbReference>
<sequence length="153" mass="17654">MSYHKKTRKEDLMNDVKEIGEQASSKETIIQLKTKLEKSAAFKDDPVFVMNLLNLSVEDRQTKAEQQLQVINSQLELEKIKLQQIEREIELQKTLAKGQATQQSSKGDTNNLENLIKSVKTMKSENKDKDTCYTVNQIETSIPNQNNFFFNEL</sequence>
<evidence type="ECO:0000313" key="3">
    <source>
        <dbReference type="Proteomes" id="UP000887159"/>
    </source>
</evidence>
<protein>
    <submittedName>
        <fullName evidence="2">Uncharacterized protein</fullName>
    </submittedName>
</protein>
<dbReference type="Proteomes" id="UP000887159">
    <property type="component" value="Unassembled WGS sequence"/>
</dbReference>
<dbReference type="AlphaFoldDB" id="A0A8X6WA72"/>
<evidence type="ECO:0000313" key="2">
    <source>
        <dbReference type="EMBL" id="GFY30431.1"/>
    </source>
</evidence>
<accession>A0A8X6WA72</accession>
<feature type="coiled-coil region" evidence="1">
    <location>
        <begin position="68"/>
        <end position="95"/>
    </location>
</feature>
<keyword evidence="3" id="KW-1185">Reference proteome</keyword>
<evidence type="ECO:0000256" key="1">
    <source>
        <dbReference type="SAM" id="Coils"/>
    </source>
</evidence>